<keyword evidence="3" id="KW-1185">Reference proteome</keyword>
<reference evidence="3" key="1">
    <citation type="journal article" date="2014" name="Proc. Natl. Acad. Sci. U.S.A.">
        <title>Extensive sampling of basidiomycete genomes demonstrates inadequacy of the white-rot/brown-rot paradigm for wood decay fungi.</title>
        <authorList>
            <person name="Riley R."/>
            <person name="Salamov A.A."/>
            <person name="Brown D.W."/>
            <person name="Nagy L.G."/>
            <person name="Floudas D."/>
            <person name="Held B.W."/>
            <person name="Levasseur A."/>
            <person name="Lombard V."/>
            <person name="Morin E."/>
            <person name="Otillar R."/>
            <person name="Lindquist E.A."/>
            <person name="Sun H."/>
            <person name="LaButti K.M."/>
            <person name="Schmutz J."/>
            <person name="Jabbour D."/>
            <person name="Luo H."/>
            <person name="Baker S.E."/>
            <person name="Pisabarro A.G."/>
            <person name="Walton J.D."/>
            <person name="Blanchette R.A."/>
            <person name="Henrissat B."/>
            <person name="Martin F."/>
            <person name="Cullen D."/>
            <person name="Hibbett D.S."/>
            <person name="Grigoriev I.V."/>
        </authorList>
    </citation>
    <scope>NUCLEOTIDE SEQUENCE [LARGE SCALE GENOMIC DNA]</scope>
    <source>
        <strain evidence="3">FD-172 SS1</strain>
    </source>
</reference>
<evidence type="ECO:0000256" key="1">
    <source>
        <dbReference type="SAM" id="MobiDB-lite"/>
    </source>
</evidence>
<sequence>MTGIACSPPWHQSQFASSLPPLSLTSGRWQNPLCRRSLPVRGTSREIVGDNPEEDAKTVPGLPTTITRKAIWKRDNLPYTVLRAVITSVTDAESEHKRIKSELASTDEWCV</sequence>
<protein>
    <submittedName>
        <fullName evidence="2">Uncharacterized protein</fullName>
    </submittedName>
</protein>
<organism evidence="2 3">
    <name type="scientific">Botryobasidium botryosum (strain FD-172 SS1)</name>
    <dbReference type="NCBI Taxonomy" id="930990"/>
    <lineage>
        <taxon>Eukaryota</taxon>
        <taxon>Fungi</taxon>
        <taxon>Dikarya</taxon>
        <taxon>Basidiomycota</taxon>
        <taxon>Agaricomycotina</taxon>
        <taxon>Agaricomycetes</taxon>
        <taxon>Cantharellales</taxon>
        <taxon>Botryobasidiaceae</taxon>
        <taxon>Botryobasidium</taxon>
    </lineage>
</organism>
<feature type="region of interest" description="Disordered" evidence="1">
    <location>
        <begin position="41"/>
        <end position="60"/>
    </location>
</feature>
<dbReference type="HOGENOM" id="CLU_2157969_0_0_1"/>
<dbReference type="InParanoid" id="A0A067MU33"/>
<dbReference type="AlphaFoldDB" id="A0A067MU33"/>
<dbReference type="EMBL" id="KL198034">
    <property type="protein sequence ID" value="KDQ15091.1"/>
    <property type="molecule type" value="Genomic_DNA"/>
</dbReference>
<accession>A0A067MU33</accession>
<gene>
    <name evidence="2" type="ORF">BOTBODRAFT_301735</name>
</gene>
<dbReference type="Proteomes" id="UP000027195">
    <property type="component" value="Unassembled WGS sequence"/>
</dbReference>
<evidence type="ECO:0000313" key="3">
    <source>
        <dbReference type="Proteomes" id="UP000027195"/>
    </source>
</evidence>
<proteinExistence type="predicted"/>
<name>A0A067MU33_BOTB1</name>
<evidence type="ECO:0000313" key="2">
    <source>
        <dbReference type="EMBL" id="KDQ15091.1"/>
    </source>
</evidence>